<reference evidence="1" key="1">
    <citation type="journal article" date="2008" name="ISME J.">
        <title>Genomic patterns of recombination, clonal divergence and environment in marine microbial populations.</title>
        <authorList>
            <person name="Konstantinidis K.T."/>
            <person name="Delong E.F."/>
        </authorList>
    </citation>
    <scope>NUCLEOTIDE SEQUENCE</scope>
</reference>
<accession>B3SZU6</accession>
<evidence type="ECO:0000313" key="1">
    <source>
        <dbReference type="EMBL" id="ABZ05854.1"/>
    </source>
</evidence>
<proteinExistence type="predicted"/>
<sequence>MASKIDPCLGVANSTKFGLKASEAKELVDVLRNEQRNVRATAKGDYTIQFRKTAEELTARQKKELAAKRLQRKQQVFKNEALDAKMDAGNNKEATLSRMMVGSAKRGFQALDSIASKQIAMGKLRVGRILSVFGKTNLQLSRPTVSGFYPFGKGLFDDEKFQTALIKELFDGLGKSGNAEARQMAEAVLKEKREMINALQAEGVPIGWLDDHVTTQTHDSAAIGKAGFKTWLKDIKGLLNHERTFLSSDPEKQDDFLEKVYNNIKSGKRNVVELVSEPGVGRKSLSTKISQSRQLHFRDSAAWIEYNKKYGHSNAVQAIVQGVGHLSDSLELIKVFGANPDGTFKRLLERQDFDPGQRTMLRSEYNQVSGAAFEVANPAWHKWTQGIQAIQNLSKLGSAIFSSTTDPIYVAFTQHYHGKNIFSAYYNAFLNIGVGRLLQRGKSKEIEMFARKLGLGFDGVIGSAASRWSGAKDTTEFMQGAVNNFFRLNGLSGWTNFYREGAAYLMASDMADATKLNWDKLAPNYRRLLERYGITDSDWKDIAGLPFEKINGLDVISPTRVFDEIELGNITGDAIPRSRELAEKIQQVLITENEFAVLQPGANERAFMGRFFTGEEGIKSGTPMAMANKLFWQFRSFGLTMLFRQWPRAYEMGLPSFYHLVPMVLMGYVAMAMKDILKGRELKDVVEDPGKIAVASVLQSGFGGIAGDFLFNDYRQYSTSYVDLLAGPSGSSLNDLAEFGATTFDVATGGDPVDAAAAGWRAVKGNIPYANWWASRTLFDYLINYQVQEILNPGSLRRMERRFKQKNNQDYRAGWAPSEIVEYGGGLR</sequence>
<dbReference type="AlphaFoldDB" id="B3SZU6"/>
<name>B3SZU6_9ZZZZ</name>
<dbReference type="EMBL" id="EU016559">
    <property type="protein sequence ID" value="ABZ05854.1"/>
    <property type="molecule type" value="Genomic_DNA"/>
</dbReference>
<protein>
    <submittedName>
        <fullName evidence="1">Uncharacterized protein</fullName>
    </submittedName>
</protein>
<gene>
    <name evidence="1" type="ORF">ALOHA_HF400048F7ctg1g21</name>
</gene>
<organism evidence="1">
    <name type="scientific">uncultured marine microorganism HF4000_48F7</name>
    <dbReference type="NCBI Taxonomy" id="455500"/>
    <lineage>
        <taxon>unclassified sequences</taxon>
        <taxon>environmental samples</taxon>
    </lineage>
</organism>